<protein>
    <recommendedName>
        <fullName evidence="1">F-box domain-containing protein</fullName>
    </recommendedName>
</protein>
<sequence>MVVGANSQAQVVPRGRRPDAHGGFHVLPDEIVCSILTLISPRDVARLACASSVMYILYNEEPLWMNLCLNNENRELQYKGSWKRTTLHRDHLLDGLSLDQRDLVHLGMLTLLLPVLGILFCVGVKVCDDEGTGKSTGKSVDISDDEGKKFNVEKCSWPLQIKGQNLSRKGKMTLEEAIADSQKLTDFMLDFDQDNDLPM</sequence>
<feature type="domain" description="F-box" evidence="1">
    <location>
        <begin position="21"/>
        <end position="67"/>
    </location>
</feature>
<dbReference type="EMBL" id="OX465083">
    <property type="protein sequence ID" value="CAI9294116.1"/>
    <property type="molecule type" value="Genomic_DNA"/>
</dbReference>
<organism evidence="2 3">
    <name type="scientific">Lactuca saligna</name>
    <name type="common">Willowleaf lettuce</name>
    <dbReference type="NCBI Taxonomy" id="75948"/>
    <lineage>
        <taxon>Eukaryota</taxon>
        <taxon>Viridiplantae</taxon>
        <taxon>Streptophyta</taxon>
        <taxon>Embryophyta</taxon>
        <taxon>Tracheophyta</taxon>
        <taxon>Spermatophyta</taxon>
        <taxon>Magnoliopsida</taxon>
        <taxon>eudicotyledons</taxon>
        <taxon>Gunneridae</taxon>
        <taxon>Pentapetalae</taxon>
        <taxon>asterids</taxon>
        <taxon>campanulids</taxon>
        <taxon>Asterales</taxon>
        <taxon>Asteraceae</taxon>
        <taxon>Cichorioideae</taxon>
        <taxon>Cichorieae</taxon>
        <taxon>Lactucinae</taxon>
        <taxon>Lactuca</taxon>
    </lineage>
</organism>
<dbReference type="PROSITE" id="PS50181">
    <property type="entry name" value="FBOX"/>
    <property type="match status" value="1"/>
</dbReference>
<evidence type="ECO:0000313" key="3">
    <source>
        <dbReference type="Proteomes" id="UP001177003"/>
    </source>
</evidence>
<reference evidence="2" key="1">
    <citation type="submission" date="2023-04" db="EMBL/GenBank/DDBJ databases">
        <authorList>
            <person name="Vijverberg K."/>
            <person name="Xiong W."/>
            <person name="Schranz E."/>
        </authorList>
    </citation>
    <scope>NUCLEOTIDE SEQUENCE</scope>
</reference>
<evidence type="ECO:0000259" key="1">
    <source>
        <dbReference type="PROSITE" id="PS50181"/>
    </source>
</evidence>
<accession>A0AA36EF30</accession>
<dbReference type="InterPro" id="IPR036047">
    <property type="entry name" value="F-box-like_dom_sf"/>
</dbReference>
<evidence type="ECO:0000313" key="2">
    <source>
        <dbReference type="EMBL" id="CAI9294116.1"/>
    </source>
</evidence>
<gene>
    <name evidence="2" type="ORF">LSALG_LOCUS33106</name>
</gene>
<name>A0AA36EF30_LACSI</name>
<dbReference type="SUPFAM" id="SSF81383">
    <property type="entry name" value="F-box domain"/>
    <property type="match status" value="1"/>
</dbReference>
<dbReference type="Pfam" id="PF12937">
    <property type="entry name" value="F-box-like"/>
    <property type="match status" value="1"/>
</dbReference>
<proteinExistence type="predicted"/>
<dbReference type="Gene3D" id="1.20.1280.50">
    <property type="match status" value="1"/>
</dbReference>
<dbReference type="AlphaFoldDB" id="A0AA36EF30"/>
<dbReference type="InterPro" id="IPR001810">
    <property type="entry name" value="F-box_dom"/>
</dbReference>
<dbReference type="Proteomes" id="UP001177003">
    <property type="component" value="Chromosome 7"/>
</dbReference>
<keyword evidence="3" id="KW-1185">Reference proteome</keyword>